<feature type="domain" description="HTH gntR-type" evidence="5">
    <location>
        <begin position="388"/>
        <end position="456"/>
    </location>
</feature>
<keyword evidence="7" id="KW-1185">Reference proteome</keyword>
<dbReference type="InterPro" id="IPR036390">
    <property type="entry name" value="WH_DNA-bd_sf"/>
</dbReference>
<evidence type="ECO:0000256" key="2">
    <source>
        <dbReference type="ARBA" id="ARBA00023125"/>
    </source>
</evidence>
<dbReference type="SUPFAM" id="SSF46785">
    <property type="entry name" value="Winged helix' DNA-binding domain"/>
    <property type="match status" value="1"/>
</dbReference>
<dbReference type="SMART" id="SM00345">
    <property type="entry name" value="HTH_GNTR"/>
    <property type="match status" value="1"/>
</dbReference>
<dbReference type="SMART" id="SM00465">
    <property type="entry name" value="GIYc"/>
    <property type="match status" value="1"/>
</dbReference>
<dbReference type="InterPro" id="IPR000524">
    <property type="entry name" value="Tscrpt_reg_HTH_GntR"/>
</dbReference>
<evidence type="ECO:0000259" key="5">
    <source>
        <dbReference type="PROSITE" id="PS50949"/>
    </source>
</evidence>
<dbReference type="Pfam" id="PF01541">
    <property type="entry name" value="GIY-YIG"/>
    <property type="match status" value="1"/>
</dbReference>
<dbReference type="PANTHER" id="PTHR44846">
    <property type="entry name" value="MANNOSYL-D-GLYCERATE TRANSPORT/METABOLISM SYSTEM REPRESSOR MNGR-RELATED"/>
    <property type="match status" value="1"/>
</dbReference>
<keyword evidence="1" id="KW-0805">Transcription regulation</keyword>
<dbReference type="Pfam" id="PF00392">
    <property type="entry name" value="GntR"/>
    <property type="match status" value="1"/>
</dbReference>
<organism evidence="6 7">
    <name type="scientific">Streptomyces globisporus</name>
    <dbReference type="NCBI Taxonomy" id="1908"/>
    <lineage>
        <taxon>Bacteria</taxon>
        <taxon>Bacillati</taxon>
        <taxon>Actinomycetota</taxon>
        <taxon>Actinomycetes</taxon>
        <taxon>Kitasatosporales</taxon>
        <taxon>Streptomycetaceae</taxon>
        <taxon>Streptomyces</taxon>
    </lineage>
</organism>
<evidence type="ECO:0000313" key="7">
    <source>
        <dbReference type="Proteomes" id="UP001154015"/>
    </source>
</evidence>
<evidence type="ECO:0008006" key="8">
    <source>
        <dbReference type="Google" id="ProtNLM"/>
    </source>
</evidence>
<reference evidence="6" key="1">
    <citation type="submission" date="2022-03" db="EMBL/GenBank/DDBJ databases">
        <authorList>
            <person name="Leyn A S."/>
        </authorList>
    </citation>
    <scope>NUCLEOTIDE SEQUENCE</scope>
    <source>
        <strain evidence="6">Streptomyces globisporus 4-3</strain>
    </source>
</reference>
<keyword evidence="2" id="KW-0238">DNA-binding</keyword>
<dbReference type="SUPFAM" id="SSF64288">
    <property type="entry name" value="Chorismate lyase-like"/>
    <property type="match status" value="1"/>
</dbReference>
<name>A0ABM9H7B8_STRGL</name>
<dbReference type="SUPFAM" id="SSF82771">
    <property type="entry name" value="GIY-YIG endonuclease"/>
    <property type="match status" value="1"/>
</dbReference>
<gene>
    <name evidence="6" type="ORF">SGL43_06603</name>
</gene>
<dbReference type="Gene3D" id="1.10.10.10">
    <property type="entry name" value="Winged helix-like DNA-binding domain superfamily/Winged helix DNA-binding domain"/>
    <property type="match status" value="1"/>
</dbReference>
<evidence type="ECO:0000313" key="6">
    <source>
        <dbReference type="EMBL" id="CAH9419548.1"/>
    </source>
</evidence>
<evidence type="ECO:0000256" key="1">
    <source>
        <dbReference type="ARBA" id="ARBA00023015"/>
    </source>
</evidence>
<evidence type="ECO:0000259" key="4">
    <source>
        <dbReference type="PROSITE" id="PS50164"/>
    </source>
</evidence>
<accession>A0ABM9H7B8</accession>
<proteinExistence type="predicted"/>
<keyword evidence="3" id="KW-0804">Transcription</keyword>
<protein>
    <recommendedName>
        <fullName evidence="8">GntR family transcriptional regulator</fullName>
    </recommendedName>
</protein>
<dbReference type="CDD" id="cd07377">
    <property type="entry name" value="WHTH_GntR"/>
    <property type="match status" value="1"/>
</dbReference>
<dbReference type="Proteomes" id="UP001154015">
    <property type="component" value="Unassembled WGS sequence"/>
</dbReference>
<evidence type="ECO:0000256" key="3">
    <source>
        <dbReference type="ARBA" id="ARBA00023163"/>
    </source>
</evidence>
<feature type="domain" description="GIY-YIG" evidence="4">
    <location>
        <begin position="293"/>
        <end position="364"/>
    </location>
</feature>
<dbReference type="InterPro" id="IPR028978">
    <property type="entry name" value="Chorismate_lyase_/UTRA_dom_sf"/>
</dbReference>
<comment type="caution">
    <text evidence="6">The sequence shown here is derived from an EMBL/GenBank/DDBJ whole genome shotgun (WGS) entry which is preliminary data.</text>
</comment>
<dbReference type="PROSITE" id="PS50164">
    <property type="entry name" value="GIY_YIG"/>
    <property type="match status" value="1"/>
</dbReference>
<dbReference type="InterPro" id="IPR050679">
    <property type="entry name" value="Bact_HTH_transcr_reg"/>
</dbReference>
<dbReference type="InterPro" id="IPR036388">
    <property type="entry name" value="WH-like_DNA-bd_sf"/>
</dbReference>
<dbReference type="PROSITE" id="PS50949">
    <property type="entry name" value="HTH_GNTR"/>
    <property type="match status" value="1"/>
</dbReference>
<dbReference type="InterPro" id="IPR035901">
    <property type="entry name" value="GIY-YIG_endonuc_sf"/>
</dbReference>
<sequence length="588" mass="64744">MLLDHGRTLSQAEIIDLGCGSRPAPHLLTEADGPVPRLAESRVDATLPRVVLGDPGAPSELVGDEGGGPHYRHAVHHVSAIPVPHFDLGSNTEDASGFRWSRSELNAQVFHVEPATFDVDVPHGLCLAPPIREESVQGVPDDGLPLRDIPPRAHTRLDKTLIPQNRQGLADGHRRSSDRLVLLNEIALRGKLAAPLAELPLGDAPTQVIGDLSVLAFAGLAFHGRSYRWIHLEQRYPLRITPGQRPGSRFSREPLAFDCSIELRFLVVEAAPSAIDVTYCRARKGRRVTEPPERTALYRLYNADDVLLYIGIASDPKRRWKQHEEFKPWWPEVAKKTVEWLESRNAALTAETQAIRTELPRHNHQNNPSAIISQIKPQQLWKVPNGTWRPYEFMAHELRGFIQSGCLKPGDKLPVVRDLMEVYEVSSATVQRALGVLKADGFAIGRAGFGVCAALPAGFRREAATDADPEGVVEDLANHRFNPSPRTCKAIGVAPGTLLAGKSWVRRIDGRAVEVVRFYSHPDAAPEEPVHSTHDLVTADPPTTETVKILGLAPLLSILRVTRAADGRALGVYEMDKNGHLLSLAYKY</sequence>
<dbReference type="InterPro" id="IPR000305">
    <property type="entry name" value="GIY-YIG_endonuc"/>
</dbReference>
<dbReference type="PANTHER" id="PTHR44846:SF17">
    <property type="entry name" value="GNTR-FAMILY TRANSCRIPTIONAL REGULATOR"/>
    <property type="match status" value="1"/>
</dbReference>
<dbReference type="EMBL" id="CAKXYP010000025">
    <property type="protein sequence ID" value="CAH9419548.1"/>
    <property type="molecule type" value="Genomic_DNA"/>
</dbReference>